<proteinExistence type="predicted"/>
<feature type="domain" description="DUF4097" evidence="1">
    <location>
        <begin position="33"/>
        <end position="263"/>
    </location>
</feature>
<protein>
    <submittedName>
        <fullName evidence="2">DUF4097 and DUF4098 domain-containing protein YvlB</fullName>
    </submittedName>
</protein>
<dbReference type="PANTHER" id="PTHR34094:SF1">
    <property type="entry name" value="PROTEIN FAM185A"/>
    <property type="match status" value="1"/>
</dbReference>
<dbReference type="Pfam" id="PF13349">
    <property type="entry name" value="DUF4097"/>
    <property type="match status" value="1"/>
</dbReference>
<evidence type="ECO:0000313" key="3">
    <source>
        <dbReference type="Proteomes" id="UP000568380"/>
    </source>
</evidence>
<dbReference type="EMBL" id="JACHIN010000034">
    <property type="protein sequence ID" value="MBB5085229.1"/>
    <property type="molecule type" value="Genomic_DNA"/>
</dbReference>
<accession>A0A7W8AFI1</accession>
<dbReference type="AlphaFoldDB" id="A0A7W8AFI1"/>
<dbReference type="PANTHER" id="PTHR34094">
    <property type="match status" value="1"/>
</dbReference>
<keyword evidence="3" id="KW-1185">Reference proteome</keyword>
<dbReference type="RefSeq" id="WP_184976484.1">
    <property type="nucleotide sequence ID" value="NZ_JACHIN010000034.1"/>
</dbReference>
<organism evidence="2 3">
    <name type="scientific">Nonomuraea endophytica</name>
    <dbReference type="NCBI Taxonomy" id="714136"/>
    <lineage>
        <taxon>Bacteria</taxon>
        <taxon>Bacillati</taxon>
        <taxon>Actinomycetota</taxon>
        <taxon>Actinomycetes</taxon>
        <taxon>Streptosporangiales</taxon>
        <taxon>Streptosporangiaceae</taxon>
        <taxon>Nonomuraea</taxon>
    </lineage>
</organism>
<gene>
    <name evidence="2" type="ORF">HNR40_010743</name>
</gene>
<sequence>MPRFDTNEPISANIEIGTGYIRVVASERSDTVVEVRPADSGNESDVSAAEQTRVEYSGGRLTVKTLKDSGRRSWWWLWGGSVEVLVELPSGSGVEVQADAEVRCRGRLGDCRFTTSMGDVDVDEAGRLQIHTGDGDVLVTRAGGPAEITTANGDIRVREIDGAALVKTSNGNITLGQVSGDVRMNTAYGDIQVERALSGVTAKTASGDVRLGQIVRGSTVIDTAYGELEVGVRQGTAAWLNVSSQYGDVRVQLDAHEGPAEAEDMVEVHATTGYGDILVRRA</sequence>
<dbReference type="InterPro" id="IPR025164">
    <property type="entry name" value="Toastrack_DUF4097"/>
</dbReference>
<dbReference type="Gene3D" id="2.160.20.120">
    <property type="match status" value="1"/>
</dbReference>
<reference evidence="2 3" key="1">
    <citation type="submission" date="2020-08" db="EMBL/GenBank/DDBJ databases">
        <title>Genomic Encyclopedia of Type Strains, Phase IV (KMG-IV): sequencing the most valuable type-strain genomes for metagenomic binning, comparative biology and taxonomic classification.</title>
        <authorList>
            <person name="Goeker M."/>
        </authorList>
    </citation>
    <scope>NUCLEOTIDE SEQUENCE [LARGE SCALE GENOMIC DNA]</scope>
    <source>
        <strain evidence="2 3">DSM 45385</strain>
    </source>
</reference>
<name>A0A7W8AFI1_9ACTN</name>
<comment type="caution">
    <text evidence="2">The sequence shown here is derived from an EMBL/GenBank/DDBJ whole genome shotgun (WGS) entry which is preliminary data.</text>
</comment>
<evidence type="ECO:0000313" key="2">
    <source>
        <dbReference type="EMBL" id="MBB5085229.1"/>
    </source>
</evidence>
<evidence type="ECO:0000259" key="1">
    <source>
        <dbReference type="Pfam" id="PF13349"/>
    </source>
</evidence>
<dbReference type="Proteomes" id="UP000568380">
    <property type="component" value="Unassembled WGS sequence"/>
</dbReference>